<dbReference type="CDD" id="cd00950">
    <property type="entry name" value="DHDPS"/>
    <property type="match status" value="1"/>
</dbReference>
<comment type="catalytic activity">
    <reaction evidence="11 12">
        <text>L-aspartate 4-semialdehyde + pyruvate = (2S,4S)-4-hydroxy-2,3,4,5-tetrahydrodipicolinate + H2O + H(+)</text>
        <dbReference type="Rhea" id="RHEA:34171"/>
        <dbReference type="ChEBI" id="CHEBI:15361"/>
        <dbReference type="ChEBI" id="CHEBI:15377"/>
        <dbReference type="ChEBI" id="CHEBI:15378"/>
        <dbReference type="ChEBI" id="CHEBI:67139"/>
        <dbReference type="ChEBI" id="CHEBI:537519"/>
        <dbReference type="EC" id="4.3.3.7"/>
    </reaction>
</comment>
<evidence type="ECO:0000256" key="3">
    <source>
        <dbReference type="ARBA" id="ARBA00007592"/>
    </source>
</evidence>
<dbReference type="SUPFAM" id="SSF51569">
    <property type="entry name" value="Aldolase"/>
    <property type="match status" value="1"/>
</dbReference>
<comment type="function">
    <text evidence="1 12">Catalyzes the condensation of (S)-aspartate-beta-semialdehyde [(S)-ASA] and pyruvate to 4-hydroxy-tetrahydrodipicolinate (HTPA).</text>
</comment>
<comment type="subcellular location">
    <subcellularLocation>
        <location evidence="12">Cytoplasm</location>
    </subcellularLocation>
</comment>
<keyword evidence="6 12" id="KW-0028">Amino-acid biosynthesis</keyword>
<keyword evidence="10 12" id="KW-0704">Schiff base</keyword>
<comment type="pathway">
    <text evidence="2 12">Amino-acid biosynthesis; L-lysine biosynthesis via DAP pathway; (S)-tetrahydrodipicolinate from L-aspartate: step 3/4.</text>
</comment>
<keyword evidence="5 12" id="KW-0963">Cytoplasm</keyword>
<protein>
    <recommendedName>
        <fullName evidence="4 12">4-hydroxy-tetrahydrodipicolinate synthase</fullName>
        <shortName evidence="12">HTPA synthase</shortName>
        <ecNumber evidence="4 12">4.3.3.7</ecNumber>
    </recommendedName>
</protein>
<dbReference type="PANTHER" id="PTHR12128:SF66">
    <property type="entry name" value="4-HYDROXY-2-OXOGLUTARATE ALDOLASE, MITOCHONDRIAL"/>
    <property type="match status" value="1"/>
</dbReference>
<dbReference type="EC" id="4.3.3.7" evidence="4 12"/>
<dbReference type="InterPro" id="IPR002220">
    <property type="entry name" value="DapA-like"/>
</dbReference>
<comment type="caution">
    <text evidence="12">Was originally thought to be a dihydrodipicolinate synthase (DHDPS), catalyzing the condensation of (S)-aspartate-beta-semialdehyde [(S)-ASA] and pyruvate to dihydrodipicolinate (DHDP). However, it was shown in E.coli that the product of the enzymatic reaction is not dihydrodipicolinate but in fact (4S)-4-hydroxy-2,3,4,5-tetrahydro-(2S)-dipicolinic acid (HTPA), and that the consecutive dehydration reaction leading to DHDP is not spontaneous but catalyzed by DapB.</text>
</comment>
<dbReference type="Pfam" id="PF00701">
    <property type="entry name" value="DHDPS"/>
    <property type="match status" value="1"/>
</dbReference>
<organism evidence="16 17">
    <name type="scientific">Salirhabdus euzebyi</name>
    <dbReference type="NCBI Taxonomy" id="394506"/>
    <lineage>
        <taxon>Bacteria</taxon>
        <taxon>Bacillati</taxon>
        <taxon>Bacillota</taxon>
        <taxon>Bacilli</taxon>
        <taxon>Bacillales</taxon>
        <taxon>Bacillaceae</taxon>
        <taxon>Salirhabdus</taxon>
    </lineage>
</organism>
<dbReference type="PANTHER" id="PTHR12128">
    <property type="entry name" value="DIHYDRODIPICOLINATE SYNTHASE"/>
    <property type="match status" value="1"/>
</dbReference>
<keyword evidence="7 12" id="KW-0220">Diaminopimelate biosynthesis</keyword>
<dbReference type="InterPro" id="IPR020624">
    <property type="entry name" value="Schiff_base-form_aldolases_CS"/>
</dbReference>
<evidence type="ECO:0000256" key="2">
    <source>
        <dbReference type="ARBA" id="ARBA00005120"/>
    </source>
</evidence>
<dbReference type="UniPathway" id="UPA00034">
    <property type="reaction ID" value="UER00017"/>
</dbReference>
<dbReference type="EMBL" id="JACHGH010000003">
    <property type="protein sequence ID" value="MBB6452867.1"/>
    <property type="molecule type" value="Genomic_DNA"/>
</dbReference>
<dbReference type="PROSITE" id="PS00666">
    <property type="entry name" value="DHDPS_2"/>
    <property type="match status" value="1"/>
</dbReference>
<feature type="binding site" evidence="12 15">
    <location>
        <position position="204"/>
    </location>
    <ligand>
        <name>pyruvate</name>
        <dbReference type="ChEBI" id="CHEBI:15361"/>
    </ligand>
</feature>
<evidence type="ECO:0000256" key="12">
    <source>
        <dbReference type="HAMAP-Rule" id="MF_00418"/>
    </source>
</evidence>
<dbReference type="PIRSF" id="PIRSF001365">
    <property type="entry name" value="DHDPS"/>
    <property type="match status" value="1"/>
</dbReference>
<evidence type="ECO:0000256" key="6">
    <source>
        <dbReference type="ARBA" id="ARBA00022605"/>
    </source>
</evidence>
<dbReference type="HAMAP" id="MF_00418">
    <property type="entry name" value="DapA"/>
    <property type="match status" value="1"/>
</dbReference>
<keyword evidence="9 12" id="KW-0456">Lyase</keyword>
<feature type="active site" description="Schiff-base intermediate with substrate" evidence="12 14">
    <location>
        <position position="162"/>
    </location>
</feature>
<dbReference type="Proteomes" id="UP000581688">
    <property type="component" value="Unassembled WGS sequence"/>
</dbReference>
<dbReference type="Gene3D" id="3.20.20.70">
    <property type="entry name" value="Aldolase class I"/>
    <property type="match status" value="1"/>
</dbReference>
<evidence type="ECO:0000256" key="8">
    <source>
        <dbReference type="ARBA" id="ARBA00023154"/>
    </source>
</evidence>
<evidence type="ECO:0000256" key="1">
    <source>
        <dbReference type="ARBA" id="ARBA00003294"/>
    </source>
</evidence>
<dbReference type="SMART" id="SM01130">
    <property type="entry name" value="DHDPS"/>
    <property type="match status" value="1"/>
</dbReference>
<reference evidence="16 17" key="1">
    <citation type="submission" date="2020-08" db="EMBL/GenBank/DDBJ databases">
        <title>Genomic Encyclopedia of Type Strains, Phase IV (KMG-IV): sequencing the most valuable type-strain genomes for metagenomic binning, comparative biology and taxonomic classification.</title>
        <authorList>
            <person name="Goeker M."/>
        </authorList>
    </citation>
    <scope>NUCLEOTIDE SEQUENCE [LARGE SCALE GENOMIC DNA]</scope>
    <source>
        <strain evidence="16 17">DSM 19612</strain>
    </source>
</reference>
<feature type="active site" description="Proton donor/acceptor" evidence="12 14">
    <location>
        <position position="134"/>
    </location>
</feature>
<keyword evidence="17" id="KW-1185">Reference proteome</keyword>
<name>A0A841Q3A4_9BACI</name>
<comment type="similarity">
    <text evidence="3 12 13">Belongs to the DapA family.</text>
</comment>
<dbReference type="AlphaFoldDB" id="A0A841Q3A4"/>
<dbReference type="GO" id="GO:0019877">
    <property type="term" value="P:diaminopimelate biosynthetic process"/>
    <property type="evidence" value="ECO:0007669"/>
    <property type="project" value="UniProtKB-UniRule"/>
</dbReference>
<gene>
    <name evidence="12" type="primary">dapA</name>
    <name evidence="16" type="ORF">HNQ94_001313</name>
</gene>
<dbReference type="InterPro" id="IPR013785">
    <property type="entry name" value="Aldolase_TIM"/>
</dbReference>
<evidence type="ECO:0000256" key="14">
    <source>
        <dbReference type="PIRSR" id="PIRSR001365-1"/>
    </source>
</evidence>
<evidence type="ECO:0000256" key="9">
    <source>
        <dbReference type="ARBA" id="ARBA00023239"/>
    </source>
</evidence>
<dbReference type="RefSeq" id="WP_174495408.1">
    <property type="nucleotide sequence ID" value="NZ_CADDWK010000003.1"/>
</dbReference>
<evidence type="ECO:0000256" key="4">
    <source>
        <dbReference type="ARBA" id="ARBA00012086"/>
    </source>
</evidence>
<proteinExistence type="inferred from homology"/>
<evidence type="ECO:0000256" key="11">
    <source>
        <dbReference type="ARBA" id="ARBA00047836"/>
    </source>
</evidence>
<dbReference type="GO" id="GO:0008840">
    <property type="term" value="F:4-hydroxy-tetrahydrodipicolinate synthase activity"/>
    <property type="evidence" value="ECO:0007669"/>
    <property type="project" value="UniProtKB-UniRule"/>
</dbReference>
<evidence type="ECO:0000256" key="13">
    <source>
        <dbReference type="PIRNR" id="PIRNR001365"/>
    </source>
</evidence>
<keyword evidence="8 12" id="KW-0457">Lysine biosynthesis</keyword>
<dbReference type="PRINTS" id="PR00146">
    <property type="entry name" value="DHPICSNTHASE"/>
</dbReference>
<evidence type="ECO:0000256" key="15">
    <source>
        <dbReference type="PIRSR" id="PIRSR001365-2"/>
    </source>
</evidence>
<evidence type="ECO:0000256" key="7">
    <source>
        <dbReference type="ARBA" id="ARBA00022915"/>
    </source>
</evidence>
<evidence type="ECO:0000313" key="17">
    <source>
        <dbReference type="Proteomes" id="UP000581688"/>
    </source>
</evidence>
<feature type="binding site" evidence="12 15">
    <location>
        <position position="46"/>
    </location>
    <ligand>
        <name>pyruvate</name>
        <dbReference type="ChEBI" id="CHEBI:15361"/>
    </ligand>
</feature>
<comment type="caution">
    <text evidence="16">The sequence shown here is derived from an EMBL/GenBank/DDBJ whole genome shotgun (WGS) entry which is preliminary data.</text>
</comment>
<feature type="site" description="Part of a proton relay during catalysis" evidence="12">
    <location>
        <position position="108"/>
    </location>
</feature>
<evidence type="ECO:0000313" key="16">
    <source>
        <dbReference type="EMBL" id="MBB6452867.1"/>
    </source>
</evidence>
<comment type="subunit">
    <text evidence="12">Homotetramer; dimer of dimers.</text>
</comment>
<feature type="site" description="Part of a proton relay during catalysis" evidence="12">
    <location>
        <position position="45"/>
    </location>
</feature>
<sequence>MSFGKILTAMVTPFDEEGSVDLKKTENLIEHLLQNGSDGLVVAGTTGESPTLSVEEKGTLFKRVVEIVNGRVPVIAGSGSNDTKSAIALTKVAEEAGVDASMLVVPYYNKPNQRGLYEHFKQIAHSTSLPIMLYNVPSRTVVSMSVDTVVKLSEIDNIVAVKDATGDLDGMAEIMERTKPDFLVYSGDDNLTLPVVAIGGEGVVSVASHIIGNEMQEMLRLFEHGKIKEAAKIHRKLVPIVHGVFIAPSPTAVKASLKMRGIDVGGVRAPLVPLTMEESNELSALLR</sequence>
<accession>A0A841Q3A4</accession>
<evidence type="ECO:0000256" key="5">
    <source>
        <dbReference type="ARBA" id="ARBA00022490"/>
    </source>
</evidence>
<dbReference type="NCBIfam" id="TIGR00674">
    <property type="entry name" value="dapA"/>
    <property type="match status" value="1"/>
</dbReference>
<dbReference type="GO" id="GO:0005829">
    <property type="term" value="C:cytosol"/>
    <property type="evidence" value="ECO:0007669"/>
    <property type="project" value="TreeGrafter"/>
</dbReference>
<dbReference type="GO" id="GO:0009089">
    <property type="term" value="P:lysine biosynthetic process via diaminopimelate"/>
    <property type="evidence" value="ECO:0007669"/>
    <property type="project" value="UniProtKB-UniRule"/>
</dbReference>
<dbReference type="InterPro" id="IPR005263">
    <property type="entry name" value="DapA"/>
</dbReference>
<dbReference type="PROSITE" id="PS00665">
    <property type="entry name" value="DHDPS_1"/>
    <property type="match status" value="1"/>
</dbReference>
<evidence type="ECO:0000256" key="10">
    <source>
        <dbReference type="ARBA" id="ARBA00023270"/>
    </source>
</evidence>
<dbReference type="InterPro" id="IPR020625">
    <property type="entry name" value="Schiff_base-form_aldolases_AS"/>
</dbReference>